<dbReference type="EMBL" id="BMAT01009226">
    <property type="protein sequence ID" value="GFS02152.1"/>
    <property type="molecule type" value="Genomic_DNA"/>
</dbReference>
<reference evidence="2 3" key="1">
    <citation type="journal article" date="2021" name="Elife">
        <title>Chloroplast acquisition without the gene transfer in kleptoplastic sea slugs, Plakobranchus ocellatus.</title>
        <authorList>
            <person name="Maeda T."/>
            <person name="Takahashi S."/>
            <person name="Yoshida T."/>
            <person name="Shimamura S."/>
            <person name="Takaki Y."/>
            <person name="Nagai Y."/>
            <person name="Toyoda A."/>
            <person name="Suzuki Y."/>
            <person name="Arimoto A."/>
            <person name="Ishii H."/>
            <person name="Satoh N."/>
            <person name="Nishiyama T."/>
            <person name="Hasebe M."/>
            <person name="Maruyama T."/>
            <person name="Minagawa J."/>
            <person name="Obokata J."/>
            <person name="Shigenobu S."/>
        </authorList>
    </citation>
    <scope>NUCLEOTIDE SEQUENCE [LARGE SCALE GENOMIC DNA]</scope>
</reference>
<keyword evidence="3" id="KW-1185">Reference proteome</keyword>
<evidence type="ECO:0000313" key="3">
    <source>
        <dbReference type="Proteomes" id="UP000762676"/>
    </source>
</evidence>
<accession>A0AAV4HY68</accession>
<name>A0AAV4HY68_9GAST</name>
<dbReference type="Proteomes" id="UP000762676">
    <property type="component" value="Unassembled WGS sequence"/>
</dbReference>
<protein>
    <submittedName>
        <fullName evidence="2">Uncharacterized protein</fullName>
    </submittedName>
</protein>
<evidence type="ECO:0000313" key="2">
    <source>
        <dbReference type="EMBL" id="GFS02152.1"/>
    </source>
</evidence>
<gene>
    <name evidence="2" type="ORF">ElyMa_004600300</name>
</gene>
<sequence>MNRRCPSKSHSEPFPAAAVSWLPGGKEKEGTSAQCWGPILHRIETCHVLAPSIPKREFSQHSQTVRPGWTAGTLISSSRLGLQSDT</sequence>
<feature type="region of interest" description="Disordered" evidence="1">
    <location>
        <begin position="1"/>
        <end position="28"/>
    </location>
</feature>
<evidence type="ECO:0000256" key="1">
    <source>
        <dbReference type="SAM" id="MobiDB-lite"/>
    </source>
</evidence>
<comment type="caution">
    <text evidence="2">The sequence shown here is derived from an EMBL/GenBank/DDBJ whole genome shotgun (WGS) entry which is preliminary data.</text>
</comment>
<organism evidence="2 3">
    <name type="scientific">Elysia marginata</name>
    <dbReference type="NCBI Taxonomy" id="1093978"/>
    <lineage>
        <taxon>Eukaryota</taxon>
        <taxon>Metazoa</taxon>
        <taxon>Spiralia</taxon>
        <taxon>Lophotrochozoa</taxon>
        <taxon>Mollusca</taxon>
        <taxon>Gastropoda</taxon>
        <taxon>Heterobranchia</taxon>
        <taxon>Euthyneura</taxon>
        <taxon>Panpulmonata</taxon>
        <taxon>Sacoglossa</taxon>
        <taxon>Placobranchoidea</taxon>
        <taxon>Plakobranchidae</taxon>
        <taxon>Elysia</taxon>
    </lineage>
</organism>
<proteinExistence type="predicted"/>
<dbReference type="AlphaFoldDB" id="A0AAV4HY68"/>